<dbReference type="OrthoDB" id="3687641at2759"/>
<comment type="pathway">
    <text evidence="1">Mycotoxin biosynthesis.</text>
</comment>
<gene>
    <name evidence="3" type="ORF">BU23DRAFT_481379</name>
</gene>
<evidence type="ECO:0000256" key="2">
    <source>
        <dbReference type="ARBA" id="ARBA00035112"/>
    </source>
</evidence>
<dbReference type="EMBL" id="ML976724">
    <property type="protein sequence ID" value="KAF1968140.1"/>
    <property type="molecule type" value="Genomic_DNA"/>
</dbReference>
<protein>
    <recommendedName>
        <fullName evidence="5">Tat pathway signal sequence</fullName>
    </recommendedName>
</protein>
<evidence type="ECO:0000313" key="3">
    <source>
        <dbReference type="EMBL" id="KAF1968140.1"/>
    </source>
</evidence>
<organism evidence="3 4">
    <name type="scientific">Bimuria novae-zelandiae CBS 107.79</name>
    <dbReference type="NCBI Taxonomy" id="1447943"/>
    <lineage>
        <taxon>Eukaryota</taxon>
        <taxon>Fungi</taxon>
        <taxon>Dikarya</taxon>
        <taxon>Ascomycota</taxon>
        <taxon>Pezizomycotina</taxon>
        <taxon>Dothideomycetes</taxon>
        <taxon>Pleosporomycetidae</taxon>
        <taxon>Pleosporales</taxon>
        <taxon>Massarineae</taxon>
        <taxon>Didymosphaeriaceae</taxon>
        <taxon>Bimuria</taxon>
    </lineage>
</organism>
<dbReference type="GO" id="GO:0043386">
    <property type="term" value="P:mycotoxin biosynthetic process"/>
    <property type="evidence" value="ECO:0007669"/>
    <property type="project" value="InterPro"/>
</dbReference>
<dbReference type="Pfam" id="PF11807">
    <property type="entry name" value="UstYa"/>
    <property type="match status" value="1"/>
</dbReference>
<reference evidence="3" key="1">
    <citation type="journal article" date="2020" name="Stud. Mycol.">
        <title>101 Dothideomycetes genomes: a test case for predicting lifestyles and emergence of pathogens.</title>
        <authorList>
            <person name="Haridas S."/>
            <person name="Albert R."/>
            <person name="Binder M."/>
            <person name="Bloem J."/>
            <person name="Labutti K."/>
            <person name="Salamov A."/>
            <person name="Andreopoulos B."/>
            <person name="Baker S."/>
            <person name="Barry K."/>
            <person name="Bills G."/>
            <person name="Bluhm B."/>
            <person name="Cannon C."/>
            <person name="Castanera R."/>
            <person name="Culley D."/>
            <person name="Daum C."/>
            <person name="Ezra D."/>
            <person name="Gonzalez J."/>
            <person name="Henrissat B."/>
            <person name="Kuo A."/>
            <person name="Liang C."/>
            <person name="Lipzen A."/>
            <person name="Lutzoni F."/>
            <person name="Magnuson J."/>
            <person name="Mondo S."/>
            <person name="Nolan M."/>
            <person name="Ohm R."/>
            <person name="Pangilinan J."/>
            <person name="Park H.-J."/>
            <person name="Ramirez L."/>
            <person name="Alfaro M."/>
            <person name="Sun H."/>
            <person name="Tritt A."/>
            <person name="Yoshinaga Y."/>
            <person name="Zwiers L.-H."/>
            <person name="Turgeon B."/>
            <person name="Goodwin S."/>
            <person name="Spatafora J."/>
            <person name="Crous P."/>
            <person name="Grigoriev I."/>
        </authorList>
    </citation>
    <scope>NUCLEOTIDE SEQUENCE</scope>
    <source>
        <strain evidence="3">CBS 107.79</strain>
    </source>
</reference>
<dbReference type="PANTHER" id="PTHR33365">
    <property type="entry name" value="YALI0B05434P"/>
    <property type="match status" value="1"/>
</dbReference>
<keyword evidence="4" id="KW-1185">Reference proteome</keyword>
<evidence type="ECO:0000256" key="1">
    <source>
        <dbReference type="ARBA" id="ARBA00004685"/>
    </source>
</evidence>
<feature type="non-terminal residue" evidence="3">
    <location>
        <position position="1"/>
    </location>
</feature>
<evidence type="ECO:0008006" key="5">
    <source>
        <dbReference type="Google" id="ProtNLM"/>
    </source>
</evidence>
<comment type="similarity">
    <text evidence="2">Belongs to the ustYa family.</text>
</comment>
<proteinExistence type="inferred from homology"/>
<sequence length="176" mass="20082">APVQNHVRYKTVVFDPSANGRKTIYMEDPSPRVDREWEDLYDFGLSWITAAEAAQLPNATSRLPADPSHYVTGLEVFHQLYCLNLIRRKLNPDYYVNDTDVRADHCIDQLRQALMCSADTATIPWSWSKSQERTIASARTTHTCKDFDAIRTWARSRHVVGDFDKNTYVEGGAVSD</sequence>
<name>A0A6A5UUR0_9PLEO</name>
<accession>A0A6A5UUR0</accession>
<evidence type="ECO:0000313" key="4">
    <source>
        <dbReference type="Proteomes" id="UP000800036"/>
    </source>
</evidence>
<dbReference type="InterPro" id="IPR021765">
    <property type="entry name" value="UstYa-like"/>
</dbReference>
<dbReference type="PANTHER" id="PTHR33365:SF4">
    <property type="entry name" value="CYCLOCHLOROTINE BIOSYNTHESIS PROTEIN O"/>
    <property type="match status" value="1"/>
</dbReference>
<dbReference type="AlphaFoldDB" id="A0A6A5UUR0"/>
<dbReference type="Proteomes" id="UP000800036">
    <property type="component" value="Unassembled WGS sequence"/>
</dbReference>